<sequence length="50" mass="5792">MPLPRKFVSDALSDAFSDTPVYFFRSLGTLGYLPLYLMVYLLVCYIYAIF</sequence>
<evidence type="ECO:0000256" key="1">
    <source>
        <dbReference type="SAM" id="Phobius"/>
    </source>
</evidence>
<feature type="transmembrane region" description="Helical" evidence="1">
    <location>
        <begin position="30"/>
        <end position="49"/>
    </location>
</feature>
<evidence type="ECO:0000313" key="3">
    <source>
        <dbReference type="Proteomes" id="UP000789375"/>
    </source>
</evidence>
<protein>
    <submittedName>
        <fullName evidence="2">2144_t:CDS:1</fullName>
    </submittedName>
</protein>
<evidence type="ECO:0000313" key="2">
    <source>
        <dbReference type="EMBL" id="CAG8557205.1"/>
    </source>
</evidence>
<keyword evidence="3" id="KW-1185">Reference proteome</keyword>
<keyword evidence="1" id="KW-0472">Membrane</keyword>
<comment type="caution">
    <text evidence="2">The sequence shown here is derived from an EMBL/GenBank/DDBJ whole genome shotgun (WGS) entry which is preliminary data.</text>
</comment>
<reference evidence="2" key="1">
    <citation type="submission" date="2021-06" db="EMBL/GenBank/DDBJ databases">
        <authorList>
            <person name="Kallberg Y."/>
            <person name="Tangrot J."/>
            <person name="Rosling A."/>
        </authorList>
    </citation>
    <scope>NUCLEOTIDE SEQUENCE</scope>
    <source>
        <strain evidence="2">87-6 pot B 2015</strain>
    </source>
</reference>
<dbReference type="AlphaFoldDB" id="A0A9N9B6M4"/>
<dbReference type="Proteomes" id="UP000789375">
    <property type="component" value="Unassembled WGS sequence"/>
</dbReference>
<gene>
    <name evidence="2" type="ORF">FMOSSE_LOCUS6774</name>
</gene>
<name>A0A9N9B6M4_FUNMO</name>
<organism evidence="2 3">
    <name type="scientific">Funneliformis mosseae</name>
    <name type="common">Endomycorrhizal fungus</name>
    <name type="synonym">Glomus mosseae</name>
    <dbReference type="NCBI Taxonomy" id="27381"/>
    <lineage>
        <taxon>Eukaryota</taxon>
        <taxon>Fungi</taxon>
        <taxon>Fungi incertae sedis</taxon>
        <taxon>Mucoromycota</taxon>
        <taxon>Glomeromycotina</taxon>
        <taxon>Glomeromycetes</taxon>
        <taxon>Glomerales</taxon>
        <taxon>Glomeraceae</taxon>
        <taxon>Funneliformis</taxon>
    </lineage>
</organism>
<accession>A0A9N9B6M4</accession>
<keyword evidence="1" id="KW-0812">Transmembrane</keyword>
<proteinExistence type="predicted"/>
<dbReference type="EMBL" id="CAJVPP010001463">
    <property type="protein sequence ID" value="CAG8557205.1"/>
    <property type="molecule type" value="Genomic_DNA"/>
</dbReference>
<keyword evidence="1" id="KW-1133">Transmembrane helix</keyword>